<feature type="domain" description="NADH dehydrogenase subunit 5 C-terminal" evidence="20">
    <location>
        <begin position="391"/>
        <end position="566"/>
    </location>
</feature>
<evidence type="ECO:0000259" key="20">
    <source>
        <dbReference type="Pfam" id="PF06455"/>
    </source>
</evidence>
<comment type="function">
    <text evidence="17">Core subunit of the mitochondrial membrane respiratory chain NADH dehydrogenase (Complex I) which catalyzes electron transfer from NADH through the respiratory chain, using ubiquinone as an electron acceptor. Essential for the catalytic activity and assembly of complex I.</text>
</comment>
<dbReference type="Pfam" id="PF06455">
    <property type="entry name" value="NADH5_C"/>
    <property type="match status" value="1"/>
</dbReference>
<evidence type="ECO:0000256" key="8">
    <source>
        <dbReference type="ARBA" id="ARBA00022792"/>
    </source>
</evidence>
<dbReference type="InterPro" id="IPR001516">
    <property type="entry name" value="Proton_antipo_N"/>
</dbReference>
<dbReference type="PANTHER" id="PTHR42829">
    <property type="entry name" value="NADH-UBIQUINONE OXIDOREDUCTASE CHAIN 5"/>
    <property type="match status" value="1"/>
</dbReference>
<evidence type="ECO:0000256" key="17">
    <source>
        <dbReference type="RuleBase" id="RU003404"/>
    </source>
</evidence>
<feature type="transmembrane region" description="Helical" evidence="17">
    <location>
        <begin position="246"/>
        <end position="263"/>
    </location>
</feature>
<evidence type="ECO:0000256" key="12">
    <source>
        <dbReference type="ARBA" id="ARBA00023027"/>
    </source>
</evidence>
<keyword evidence="13 17" id="KW-0830">Ubiquinone</keyword>
<evidence type="ECO:0000256" key="13">
    <source>
        <dbReference type="ARBA" id="ARBA00023075"/>
    </source>
</evidence>
<evidence type="ECO:0000256" key="6">
    <source>
        <dbReference type="ARBA" id="ARBA00022660"/>
    </source>
</evidence>
<evidence type="ECO:0000256" key="11">
    <source>
        <dbReference type="ARBA" id="ARBA00022989"/>
    </source>
</evidence>
<dbReference type="GO" id="GO:0005743">
    <property type="term" value="C:mitochondrial inner membrane"/>
    <property type="evidence" value="ECO:0007669"/>
    <property type="project" value="UniProtKB-SubCell"/>
</dbReference>
<comment type="function">
    <text evidence="1">Core subunit of the mitochondrial membrane respiratory chain NADH dehydrogenase (Complex I) that is believed to belong to the minimal assembly required for catalysis. Complex I functions in the transfer of electrons from NADH to the respiratory chain. The immediate electron acceptor for the enzyme is believed to be ubiquinone.</text>
</comment>
<dbReference type="GO" id="GO:0003954">
    <property type="term" value="F:NADH dehydrogenase activity"/>
    <property type="evidence" value="ECO:0007669"/>
    <property type="project" value="TreeGrafter"/>
</dbReference>
<evidence type="ECO:0000256" key="1">
    <source>
        <dbReference type="ARBA" id="ARBA00003257"/>
    </source>
</evidence>
<keyword evidence="8" id="KW-0999">Mitochondrion inner membrane</keyword>
<accession>A0A6H0EYX3</accession>
<feature type="transmembrane region" description="Helical" evidence="17">
    <location>
        <begin position="51"/>
        <end position="75"/>
    </location>
</feature>
<feature type="transmembrane region" description="Helical" evidence="17">
    <location>
        <begin position="302"/>
        <end position="319"/>
    </location>
</feature>
<evidence type="ECO:0000313" key="21">
    <source>
        <dbReference type="EMBL" id="QIT06576.1"/>
    </source>
</evidence>
<dbReference type="GO" id="GO:0015990">
    <property type="term" value="P:electron transport coupled proton transport"/>
    <property type="evidence" value="ECO:0007669"/>
    <property type="project" value="TreeGrafter"/>
</dbReference>
<dbReference type="EC" id="7.1.1.2" evidence="3 17"/>
<evidence type="ECO:0000256" key="15">
    <source>
        <dbReference type="ARBA" id="ARBA00023136"/>
    </source>
</evidence>
<proteinExistence type="inferred from homology"/>
<feature type="transmembrane region" description="Helical" evidence="17">
    <location>
        <begin position="177"/>
        <end position="195"/>
    </location>
</feature>
<feature type="transmembrane region" description="Helical" evidence="17">
    <location>
        <begin position="7"/>
        <end position="31"/>
    </location>
</feature>
<keyword evidence="14 17" id="KW-0496">Mitochondrion</keyword>
<protein>
    <recommendedName>
        <fullName evidence="4 17">NADH-ubiquinone oxidoreductase chain 5</fullName>
        <ecNumber evidence="3 17">7.1.1.2</ecNumber>
    </recommendedName>
</protein>
<evidence type="ECO:0000256" key="7">
    <source>
        <dbReference type="ARBA" id="ARBA00022692"/>
    </source>
</evidence>
<dbReference type="PANTHER" id="PTHR42829:SF2">
    <property type="entry name" value="NADH-UBIQUINONE OXIDOREDUCTASE CHAIN 5"/>
    <property type="match status" value="1"/>
</dbReference>
<dbReference type="Pfam" id="PF00662">
    <property type="entry name" value="Proton_antipo_N"/>
    <property type="match status" value="1"/>
</dbReference>
<feature type="transmembrane region" description="Helical" evidence="17">
    <location>
        <begin position="270"/>
        <end position="290"/>
    </location>
</feature>
<feature type="transmembrane region" description="Helical" evidence="17">
    <location>
        <begin position="444"/>
        <end position="469"/>
    </location>
</feature>
<keyword evidence="11 17" id="KW-1133">Transmembrane helix</keyword>
<geneLocation type="mitochondrion" evidence="21"/>
<evidence type="ECO:0000256" key="16">
    <source>
        <dbReference type="ARBA" id="ARBA00049551"/>
    </source>
</evidence>
<gene>
    <name evidence="21" type="primary">ND5</name>
</gene>
<feature type="transmembrane region" description="Helical" evidence="17">
    <location>
        <begin position="331"/>
        <end position="355"/>
    </location>
</feature>
<feature type="transmembrane region" description="Helical" evidence="17">
    <location>
        <begin position="87"/>
        <end position="106"/>
    </location>
</feature>
<dbReference type="Pfam" id="PF00361">
    <property type="entry name" value="Proton_antipo_M"/>
    <property type="match status" value="1"/>
</dbReference>
<keyword evidence="7 17" id="KW-0812">Transmembrane</keyword>
<name>A0A6H0EYX3_9HEXA</name>
<dbReference type="InterPro" id="IPR003945">
    <property type="entry name" value="NU5C-like"/>
</dbReference>
<evidence type="ECO:0000256" key="14">
    <source>
        <dbReference type="ARBA" id="ARBA00023128"/>
    </source>
</evidence>
<feature type="transmembrane region" description="Helical" evidence="17">
    <location>
        <begin position="418"/>
        <end position="438"/>
    </location>
</feature>
<keyword evidence="15 17" id="KW-0472">Membrane</keyword>
<evidence type="ECO:0000256" key="3">
    <source>
        <dbReference type="ARBA" id="ARBA00012944"/>
    </source>
</evidence>
<dbReference type="EMBL" id="MK423967">
    <property type="protein sequence ID" value="QIT06576.1"/>
    <property type="molecule type" value="Genomic_DNA"/>
</dbReference>
<evidence type="ECO:0000256" key="5">
    <source>
        <dbReference type="ARBA" id="ARBA00022448"/>
    </source>
</evidence>
<evidence type="ECO:0000256" key="2">
    <source>
        <dbReference type="ARBA" id="ARBA00004448"/>
    </source>
</evidence>
<evidence type="ECO:0000256" key="4">
    <source>
        <dbReference type="ARBA" id="ARBA00021096"/>
    </source>
</evidence>
<dbReference type="InterPro" id="IPR010934">
    <property type="entry name" value="NADH_DH_su5_C"/>
</dbReference>
<dbReference type="GO" id="GO:0008137">
    <property type="term" value="F:NADH dehydrogenase (ubiquinone) activity"/>
    <property type="evidence" value="ECO:0007669"/>
    <property type="project" value="UniProtKB-EC"/>
</dbReference>
<evidence type="ECO:0000259" key="19">
    <source>
        <dbReference type="Pfam" id="PF00662"/>
    </source>
</evidence>
<feature type="transmembrane region" description="Helical" evidence="17">
    <location>
        <begin position="481"/>
        <end position="503"/>
    </location>
</feature>
<keyword evidence="5 17" id="KW-0813">Transport</keyword>
<dbReference type="GO" id="GO:0042773">
    <property type="term" value="P:ATP synthesis coupled electron transport"/>
    <property type="evidence" value="ECO:0007669"/>
    <property type="project" value="InterPro"/>
</dbReference>
<evidence type="ECO:0000256" key="9">
    <source>
        <dbReference type="ARBA" id="ARBA00022967"/>
    </source>
</evidence>
<dbReference type="AlphaFoldDB" id="A0A6H0EYX3"/>
<organism evidence="21">
    <name type="scientific">Paranurophorus simplex</name>
    <dbReference type="NCBI Taxonomy" id="2583953"/>
    <lineage>
        <taxon>Eukaryota</taxon>
        <taxon>Metazoa</taxon>
        <taxon>Ecdysozoa</taxon>
        <taxon>Arthropoda</taxon>
        <taxon>Hexapoda</taxon>
        <taxon>Collembola</taxon>
        <taxon>Entomobryomorpha</taxon>
        <taxon>Isotomoidea</taxon>
        <taxon>Isotomidae</taxon>
        <taxon>Pachytominae</taxon>
        <taxon>Paranurophorus</taxon>
    </lineage>
</organism>
<keyword evidence="9" id="KW-1278">Translocase</keyword>
<feature type="domain" description="NADH:quinone oxidoreductase/Mrp antiporter transmembrane" evidence="18">
    <location>
        <begin position="108"/>
        <end position="387"/>
    </location>
</feature>
<feature type="transmembrane region" description="Helical" evidence="17">
    <location>
        <begin position="112"/>
        <end position="132"/>
    </location>
</feature>
<feature type="domain" description="NADH-Ubiquinone oxidoreductase (complex I) chain 5 N-terminal" evidence="19">
    <location>
        <begin position="43"/>
        <end position="91"/>
    </location>
</feature>
<evidence type="ECO:0000259" key="18">
    <source>
        <dbReference type="Pfam" id="PF00361"/>
    </source>
</evidence>
<comment type="subcellular location">
    <subcellularLocation>
        <location evidence="2">Mitochondrion inner membrane</location>
        <topology evidence="2">Multi-pass membrane protein</topology>
    </subcellularLocation>
</comment>
<sequence length="567" mass="64923">MKIFTLITFYLGGLLFIFSLIFIYFGGIFSLSGEIYFIEWELFTFNSMPLIMTLILDWMSMSFSGLVMFISSMVMIYSTYYMSNEKYLIRFILLVYLFVLSMIFLIFSPNMISILLGWDGLGLVSYCLVIHYQNLKSMNAGMVTILSNRIGDVAILISISWLLNFGSWNFFYFQFMYVNMDTWIIIILVMIAAMTKSAQMPFSAWLPAAMAAPTPVSALVHSSTLVTAGVYLLIRFSGLIGFNNFLLYIGCMTMFMAGLSANFETDLKKIIALSTLSQLGLMMLTLGIGYPEISFFHLMTHAMFKSLLFLCAGVFIHSLGDIQDIRMMNGLHLSCPVTSFYFMGASMALCGFPFLTGFYSKDLIIELYFTSLMNMGVFIIILISTIFTVTYSVRLIYYVYINNMGGLTSLNMKEEVGMFYPMSFLMILSILAGGWVSLNLFPHSFIYLSILIKMLILISLIMIGVIIYFLLGYKITILMKYYNICIEFFTSMWFLPSMTSIYFMPILKSGSFFIKTTDSGWSEYLGGLGLWKNLTFYGSKIDFFNLINLKIYLFILFFFLTIMLLMW</sequence>
<comment type="catalytic activity">
    <reaction evidence="16 17">
        <text>a ubiquinone + NADH + 5 H(+)(in) = a ubiquinol + NAD(+) + 4 H(+)(out)</text>
        <dbReference type="Rhea" id="RHEA:29091"/>
        <dbReference type="Rhea" id="RHEA-COMP:9565"/>
        <dbReference type="Rhea" id="RHEA-COMP:9566"/>
        <dbReference type="ChEBI" id="CHEBI:15378"/>
        <dbReference type="ChEBI" id="CHEBI:16389"/>
        <dbReference type="ChEBI" id="CHEBI:17976"/>
        <dbReference type="ChEBI" id="CHEBI:57540"/>
        <dbReference type="ChEBI" id="CHEBI:57945"/>
        <dbReference type="EC" id="7.1.1.2"/>
    </reaction>
</comment>
<feature type="transmembrane region" description="Helical" evidence="17">
    <location>
        <begin position="375"/>
        <end position="397"/>
    </location>
</feature>
<comment type="similarity">
    <text evidence="17">Belongs to the complex I subunit 5 family.</text>
</comment>
<keyword evidence="12 17" id="KW-0520">NAD</keyword>
<dbReference type="PRINTS" id="PR01434">
    <property type="entry name" value="NADHDHGNASE5"/>
</dbReference>
<feature type="transmembrane region" description="Helical" evidence="17">
    <location>
        <begin position="153"/>
        <end position="171"/>
    </location>
</feature>
<reference evidence="21" key="1">
    <citation type="submission" date="2019-01" db="EMBL/GenBank/DDBJ databases">
        <title>Mitochondrial phylogenomics of Collembola.</title>
        <authorList>
            <person name="Sun X."/>
            <person name="Xie Z.-J."/>
            <person name="Dong J."/>
            <person name="Yu D.-Y."/>
        </authorList>
    </citation>
    <scope>NUCLEOTIDE SEQUENCE</scope>
</reference>
<feature type="transmembrane region" description="Helical" evidence="17">
    <location>
        <begin position="543"/>
        <end position="566"/>
    </location>
</feature>
<dbReference type="InterPro" id="IPR001750">
    <property type="entry name" value="ND/Mrp_TM"/>
</dbReference>
<keyword evidence="6" id="KW-0679">Respiratory chain</keyword>
<keyword evidence="10" id="KW-0249">Electron transport</keyword>
<evidence type="ECO:0000256" key="10">
    <source>
        <dbReference type="ARBA" id="ARBA00022982"/>
    </source>
</evidence>